<dbReference type="InterPro" id="IPR011042">
    <property type="entry name" value="6-blade_b-propeller_TolB-like"/>
</dbReference>
<dbReference type="InterPro" id="IPR001258">
    <property type="entry name" value="NHL_repeat"/>
</dbReference>
<evidence type="ECO:0000313" key="5">
    <source>
        <dbReference type="EMBL" id="CAF4104741.1"/>
    </source>
</evidence>
<proteinExistence type="predicted"/>
<comment type="caution">
    <text evidence="4">The sequence shown here is derived from an EMBL/GenBank/DDBJ whole genome shotgun (WGS) entry which is preliminary data.</text>
</comment>
<dbReference type="InterPro" id="IPR050952">
    <property type="entry name" value="TRIM-NHL_E3_ligases"/>
</dbReference>
<organism evidence="4 6">
    <name type="scientific">Adineta steineri</name>
    <dbReference type="NCBI Taxonomy" id="433720"/>
    <lineage>
        <taxon>Eukaryota</taxon>
        <taxon>Metazoa</taxon>
        <taxon>Spiralia</taxon>
        <taxon>Gnathifera</taxon>
        <taxon>Rotifera</taxon>
        <taxon>Eurotatoria</taxon>
        <taxon>Bdelloidea</taxon>
        <taxon>Adinetida</taxon>
        <taxon>Adinetidae</taxon>
        <taxon>Adineta</taxon>
    </lineage>
</organism>
<accession>A0A815C285</accession>
<evidence type="ECO:0000256" key="3">
    <source>
        <dbReference type="SAM" id="Phobius"/>
    </source>
</evidence>
<sequence>MSMSDTVEVDKSAVVNPNKTRLRRLLEHFQRRKLIWIISLNILIVVIIVIQTTIILVNKNKRETTSATEITTPTTLSTKTLLTTTTTTTSSTTRGQLISCVVTNNNTKWKKNAITIAGEYGQGSALNQLSWPSGIYIDDDNQSIYIADSGNHRILRWEFVARRGEVVAGGKGYGNAIDQLDYPLDVVLDKAKKYLIICDQGNRRLIRWSRQNSQDQQILISYIFCWGLAMDNNGDLYISDYGTGNVRRWREGDTEGTVVAGGNGQGNELNQLNEPNYIFVDEYYSVYIADDRNNRVMKWTKHATKGILVAPGQVSDKNRNLLSRPTGVIVDRKGNIYVSINGSHQIWRWSTDAIEGDPVVGENLPGSGSAELENPYDLSFDRQGNLYVVDLSNHRIQKFFIDLDCNKF</sequence>
<dbReference type="SUPFAM" id="SSF101898">
    <property type="entry name" value="NHL repeat"/>
    <property type="match status" value="1"/>
</dbReference>
<dbReference type="Gene3D" id="2.120.10.30">
    <property type="entry name" value="TolB, C-terminal domain"/>
    <property type="match status" value="2"/>
</dbReference>
<protein>
    <recommendedName>
        <fullName evidence="7">NHL repeat containing protein</fullName>
    </recommendedName>
</protein>
<evidence type="ECO:0000313" key="4">
    <source>
        <dbReference type="EMBL" id="CAF1281233.1"/>
    </source>
</evidence>
<keyword evidence="3" id="KW-1133">Transmembrane helix</keyword>
<dbReference type="Gene3D" id="2.40.10.500">
    <property type="match status" value="1"/>
</dbReference>
<dbReference type="PANTHER" id="PTHR24104">
    <property type="entry name" value="E3 UBIQUITIN-PROTEIN LIGASE NHLRC1-RELATED"/>
    <property type="match status" value="1"/>
</dbReference>
<evidence type="ECO:0000313" key="6">
    <source>
        <dbReference type="Proteomes" id="UP000663891"/>
    </source>
</evidence>
<evidence type="ECO:0000256" key="2">
    <source>
        <dbReference type="PROSITE-ProRule" id="PRU00504"/>
    </source>
</evidence>
<keyword evidence="1" id="KW-0677">Repeat</keyword>
<evidence type="ECO:0008006" key="7">
    <source>
        <dbReference type="Google" id="ProtNLM"/>
    </source>
</evidence>
<dbReference type="EMBL" id="CAJNON010000476">
    <property type="protein sequence ID" value="CAF1281233.1"/>
    <property type="molecule type" value="Genomic_DNA"/>
</dbReference>
<gene>
    <name evidence="5" type="ORF">OKA104_LOCUS35873</name>
    <name evidence="4" type="ORF">VCS650_LOCUS29977</name>
</gene>
<dbReference type="OrthoDB" id="10090691at2759"/>
<dbReference type="AlphaFoldDB" id="A0A815C285"/>
<dbReference type="CDD" id="cd05819">
    <property type="entry name" value="NHL"/>
    <property type="match status" value="1"/>
</dbReference>
<feature type="transmembrane region" description="Helical" evidence="3">
    <location>
        <begin position="34"/>
        <end position="57"/>
    </location>
</feature>
<dbReference type="PROSITE" id="PS51125">
    <property type="entry name" value="NHL"/>
    <property type="match status" value="1"/>
</dbReference>
<feature type="repeat" description="NHL" evidence="2">
    <location>
        <begin position="361"/>
        <end position="402"/>
    </location>
</feature>
<dbReference type="EMBL" id="CAJOAY010005357">
    <property type="protein sequence ID" value="CAF4104741.1"/>
    <property type="molecule type" value="Genomic_DNA"/>
</dbReference>
<keyword evidence="3" id="KW-0472">Membrane</keyword>
<dbReference type="Proteomes" id="UP000663881">
    <property type="component" value="Unassembled WGS sequence"/>
</dbReference>
<name>A0A815C285_9BILA</name>
<dbReference type="Proteomes" id="UP000663891">
    <property type="component" value="Unassembled WGS sequence"/>
</dbReference>
<keyword evidence="3" id="KW-0812">Transmembrane</keyword>
<dbReference type="Pfam" id="PF01436">
    <property type="entry name" value="NHL"/>
    <property type="match status" value="2"/>
</dbReference>
<reference evidence="4" key="1">
    <citation type="submission" date="2021-02" db="EMBL/GenBank/DDBJ databases">
        <authorList>
            <person name="Nowell W R."/>
        </authorList>
    </citation>
    <scope>NUCLEOTIDE SEQUENCE</scope>
</reference>
<evidence type="ECO:0000256" key="1">
    <source>
        <dbReference type="ARBA" id="ARBA00022737"/>
    </source>
</evidence>